<evidence type="ECO:0000256" key="4">
    <source>
        <dbReference type="PROSITE-ProRule" id="PRU00023"/>
    </source>
</evidence>
<name>A0A8H3J8E6_9LECA</name>
<proteinExistence type="predicted"/>
<dbReference type="InterPro" id="IPR002110">
    <property type="entry name" value="Ankyrin_rpt"/>
</dbReference>
<dbReference type="SMART" id="SM00248">
    <property type="entry name" value="ANK"/>
    <property type="match status" value="7"/>
</dbReference>
<feature type="repeat" description="ANK" evidence="4">
    <location>
        <begin position="472"/>
        <end position="505"/>
    </location>
</feature>
<dbReference type="AlphaFoldDB" id="A0A8H3J8E6"/>
<dbReference type="SUPFAM" id="SSF48403">
    <property type="entry name" value="Ankyrin repeat"/>
    <property type="match status" value="1"/>
</dbReference>
<sequence>MDPVTIVGLVEGSISLALQCGSVAKSLNNLTGQYRYAKLTISTMVQNLDIMQLAWDRIGAWSKNYRPAENDGFTQRLERFLETGSLVLDALEEDLKSYDVSDMKTFTQRARLVWNENILEGHQNRIRDQAQSMTLLLQAIQLPTLQDTNLLLEQSKRQFMKSDESALSIIPSTLSSRLSVSTHRSGDCDSIKGYATMEYRRFSFEDDLFTATVYKRNYRNARSQGLGGKKPKPDRETVALLNAKLKIEAPSILKASTPVSDLSEGVNDETKNLPRPPPNAILVTTSVTVSAEENNRDLEQRSISPAPDLFLEAFEDLEFFEACYEGDNSKVKDLLSMRPERLSILCSRSCDSVNICPIHATVFNGHVEVMETLLRHTDPSYQFGRFFGNAMYCKGENLCPPLHLAAGNGDLSMVELLLANDFCVSEPTDHGAKAGQARYGIQPIHLAAEAGSKEVLAALLAAGADENCVDRVGRQPLHYISNSRDLPEVIEYLVERGANVNGPDDSEGPTPVYLACENDFAGNLKSLLFHGARADKSSRFQSDSALDTAIRHSSPLCVEILLRHGVNPNCCRLDGRTGLHTFALEWYHSIPGSRKDANHKVILRLLLDQIDLLAKDESGHTVLDSLFSLWDESMALTWLELARLFLENLPAHKTAEKVLLEVEIRNSSKSQRWIGP</sequence>
<dbReference type="InterPro" id="IPR036770">
    <property type="entry name" value="Ankyrin_rpt-contain_sf"/>
</dbReference>
<dbReference type="PANTHER" id="PTHR24161:SF85">
    <property type="entry name" value="PALMITOYLTRANSFERASE HIP14"/>
    <property type="match status" value="1"/>
</dbReference>
<accession>A0A8H3J8E6</accession>
<keyword evidence="2" id="KW-0677">Repeat</keyword>
<keyword evidence="3 4" id="KW-0040">ANK repeat</keyword>
<dbReference type="PRINTS" id="PR01415">
    <property type="entry name" value="ANKYRIN"/>
</dbReference>
<dbReference type="GO" id="GO:0019706">
    <property type="term" value="F:protein-cysteine S-palmitoyltransferase activity"/>
    <property type="evidence" value="ECO:0007669"/>
    <property type="project" value="UniProtKB-EC"/>
</dbReference>
<dbReference type="Proteomes" id="UP000664534">
    <property type="component" value="Unassembled WGS sequence"/>
</dbReference>
<dbReference type="PANTHER" id="PTHR24161">
    <property type="entry name" value="ANK_REP_REGION DOMAIN-CONTAINING PROTEIN-RELATED"/>
    <property type="match status" value="1"/>
</dbReference>
<reference evidence="6" key="1">
    <citation type="submission" date="2021-03" db="EMBL/GenBank/DDBJ databases">
        <authorList>
            <person name="Tagirdzhanova G."/>
        </authorList>
    </citation>
    <scope>NUCLEOTIDE SEQUENCE</scope>
</reference>
<evidence type="ECO:0000256" key="5">
    <source>
        <dbReference type="SAM" id="MobiDB-lite"/>
    </source>
</evidence>
<keyword evidence="7" id="KW-1185">Reference proteome</keyword>
<feature type="repeat" description="ANK" evidence="4">
    <location>
        <begin position="439"/>
        <end position="471"/>
    </location>
</feature>
<comment type="caution">
    <text evidence="6">The sequence shown here is derived from an EMBL/GenBank/DDBJ whole genome shotgun (WGS) entry which is preliminary data.</text>
</comment>
<dbReference type="PROSITE" id="PS50088">
    <property type="entry name" value="ANK_REPEAT"/>
    <property type="match status" value="2"/>
</dbReference>
<gene>
    <name evidence="6" type="primary">ANKDD1B</name>
    <name evidence="6" type="ORF">IMSHALPRED_003633</name>
</gene>
<feature type="region of interest" description="Disordered" evidence="5">
    <location>
        <begin position="260"/>
        <end position="279"/>
    </location>
</feature>
<evidence type="ECO:0000313" key="6">
    <source>
        <dbReference type="EMBL" id="CAF9942353.1"/>
    </source>
</evidence>
<organism evidence="6 7">
    <name type="scientific">Imshaugia aleurites</name>
    <dbReference type="NCBI Taxonomy" id="172621"/>
    <lineage>
        <taxon>Eukaryota</taxon>
        <taxon>Fungi</taxon>
        <taxon>Dikarya</taxon>
        <taxon>Ascomycota</taxon>
        <taxon>Pezizomycotina</taxon>
        <taxon>Lecanoromycetes</taxon>
        <taxon>OSLEUM clade</taxon>
        <taxon>Lecanoromycetidae</taxon>
        <taxon>Lecanorales</taxon>
        <taxon>Lecanorineae</taxon>
        <taxon>Parmeliaceae</taxon>
        <taxon>Imshaugia</taxon>
    </lineage>
</organism>
<evidence type="ECO:0000256" key="3">
    <source>
        <dbReference type="ARBA" id="ARBA00023043"/>
    </source>
</evidence>
<evidence type="ECO:0000256" key="2">
    <source>
        <dbReference type="ARBA" id="ARBA00022737"/>
    </source>
</evidence>
<evidence type="ECO:0000256" key="1">
    <source>
        <dbReference type="ARBA" id="ARBA00012210"/>
    </source>
</evidence>
<dbReference type="PROSITE" id="PS50297">
    <property type="entry name" value="ANK_REP_REGION"/>
    <property type="match status" value="2"/>
</dbReference>
<protein>
    <recommendedName>
        <fullName evidence="1">protein S-acyltransferase</fullName>
        <ecNumber evidence="1">2.3.1.225</ecNumber>
    </recommendedName>
</protein>
<dbReference type="EC" id="2.3.1.225" evidence="1"/>
<dbReference type="Pfam" id="PF12796">
    <property type="entry name" value="Ank_2"/>
    <property type="match status" value="1"/>
</dbReference>
<dbReference type="Gene3D" id="1.25.40.20">
    <property type="entry name" value="Ankyrin repeat-containing domain"/>
    <property type="match status" value="2"/>
</dbReference>
<dbReference type="EMBL" id="CAJPDT010000182">
    <property type="protein sequence ID" value="CAF9942353.1"/>
    <property type="molecule type" value="Genomic_DNA"/>
</dbReference>
<evidence type="ECO:0000313" key="7">
    <source>
        <dbReference type="Proteomes" id="UP000664534"/>
    </source>
</evidence>
<dbReference type="OrthoDB" id="341259at2759"/>